<proteinExistence type="predicted"/>
<accession>A0A558R740</accession>
<dbReference type="InterPro" id="IPR021331">
    <property type="entry name" value="Hva1_TUDOR"/>
</dbReference>
<evidence type="ECO:0000259" key="1">
    <source>
        <dbReference type="Pfam" id="PF11160"/>
    </source>
</evidence>
<dbReference type="Pfam" id="PF11160">
    <property type="entry name" value="Hva1_TUDOR"/>
    <property type="match status" value="1"/>
</dbReference>
<evidence type="ECO:0000313" key="2">
    <source>
        <dbReference type="EMBL" id="TVV75138.1"/>
    </source>
</evidence>
<dbReference type="Proteomes" id="UP000318681">
    <property type="component" value="Unassembled WGS sequence"/>
</dbReference>
<organism evidence="2 3">
    <name type="scientific">Alterirhizorhabdus solaris</name>
    <dbReference type="NCBI Taxonomy" id="2529389"/>
    <lineage>
        <taxon>Bacteria</taxon>
        <taxon>Pseudomonadati</taxon>
        <taxon>Pseudomonadota</taxon>
        <taxon>Alphaproteobacteria</taxon>
        <taxon>Sphingomonadales</taxon>
        <taxon>Rhizorhabdaceae</taxon>
        <taxon>Alterirhizorhabdus</taxon>
    </lineage>
</organism>
<dbReference type="OrthoDB" id="283968at2"/>
<evidence type="ECO:0000313" key="3">
    <source>
        <dbReference type="Proteomes" id="UP000318681"/>
    </source>
</evidence>
<keyword evidence="3" id="KW-1185">Reference proteome</keyword>
<comment type="caution">
    <text evidence="2">The sequence shown here is derived from an EMBL/GenBank/DDBJ whole genome shotgun (WGS) entry which is preliminary data.</text>
</comment>
<dbReference type="AlphaFoldDB" id="A0A558R740"/>
<dbReference type="EMBL" id="VNIM01000024">
    <property type="protein sequence ID" value="TVV75138.1"/>
    <property type="molecule type" value="Genomic_DNA"/>
</dbReference>
<protein>
    <submittedName>
        <fullName evidence="2">DUF2945 domain-containing protein</fullName>
    </submittedName>
</protein>
<dbReference type="RefSeq" id="WP_145149898.1">
    <property type="nucleotide sequence ID" value="NZ_VNIM01000024.1"/>
</dbReference>
<reference evidence="2 3" key="1">
    <citation type="submission" date="2019-07" db="EMBL/GenBank/DDBJ databases">
        <title>Sphingomonas solaris sp. nov., isolated from a solar panel from Boston, Massachusetts.</title>
        <authorList>
            <person name="Tanner K."/>
            <person name="Pascual J."/>
            <person name="Mancuso C."/>
            <person name="Pereto J."/>
            <person name="Khalil A."/>
            <person name="Vilanova C."/>
        </authorList>
    </citation>
    <scope>NUCLEOTIDE SEQUENCE [LARGE SCALE GENOMIC DNA]</scope>
    <source>
        <strain evidence="2 3">R4DWN</strain>
    </source>
</reference>
<gene>
    <name evidence="2" type="ORF">FOY91_08050</name>
</gene>
<feature type="domain" description="Hypervirulence associated protein TUDOR" evidence="1">
    <location>
        <begin position="8"/>
        <end position="69"/>
    </location>
</feature>
<name>A0A558R740_9SPHN</name>
<sequence>MANSFKVGQAVSWQWSGNKAEGKVAERFERKVQRTFKGSKIVRKGTKDDPAYLVEQEDGAKALKLGSELTAG</sequence>